<dbReference type="InterPro" id="IPR036390">
    <property type="entry name" value="WH_DNA-bd_sf"/>
</dbReference>
<dbReference type="InterPro" id="IPR050950">
    <property type="entry name" value="HTH-type_LysR_regulators"/>
</dbReference>
<dbReference type="InterPro" id="IPR005119">
    <property type="entry name" value="LysR_subst-bd"/>
</dbReference>
<proteinExistence type="inferred from homology"/>
<dbReference type="PROSITE" id="PS50931">
    <property type="entry name" value="HTH_LYSR"/>
    <property type="match status" value="1"/>
</dbReference>
<dbReference type="Gene3D" id="1.10.10.10">
    <property type="entry name" value="Winged helix-like DNA-binding domain superfamily/Winged helix DNA-binding domain"/>
    <property type="match status" value="1"/>
</dbReference>
<dbReference type="AlphaFoldDB" id="A0A848KW76"/>
<gene>
    <name evidence="6" type="primary">cynR</name>
    <name evidence="6" type="ORF">HH308_16630</name>
</gene>
<evidence type="ECO:0000259" key="5">
    <source>
        <dbReference type="PROSITE" id="PS50931"/>
    </source>
</evidence>
<dbReference type="NCBIfam" id="NF008416">
    <property type="entry name" value="PRK11242.1"/>
    <property type="match status" value="1"/>
</dbReference>
<name>A0A848KW76_9ACTN</name>
<accession>A0A848KW76</accession>
<dbReference type="Gene3D" id="3.40.190.290">
    <property type="match status" value="1"/>
</dbReference>
<dbReference type="FunFam" id="1.10.10.10:FF:000001">
    <property type="entry name" value="LysR family transcriptional regulator"/>
    <property type="match status" value="1"/>
</dbReference>
<evidence type="ECO:0000313" key="6">
    <source>
        <dbReference type="EMBL" id="NMO02840.1"/>
    </source>
</evidence>
<dbReference type="PRINTS" id="PR00039">
    <property type="entry name" value="HTHLYSR"/>
</dbReference>
<dbReference type="EMBL" id="JABBNB010000017">
    <property type="protein sequence ID" value="NMO02840.1"/>
    <property type="molecule type" value="Genomic_DNA"/>
</dbReference>
<evidence type="ECO:0000256" key="1">
    <source>
        <dbReference type="ARBA" id="ARBA00009437"/>
    </source>
</evidence>
<dbReference type="InterPro" id="IPR036388">
    <property type="entry name" value="WH-like_DNA-bd_sf"/>
</dbReference>
<keyword evidence="4" id="KW-0804">Transcription</keyword>
<dbReference type="GO" id="GO:0003677">
    <property type="term" value="F:DNA binding"/>
    <property type="evidence" value="ECO:0007669"/>
    <property type="project" value="UniProtKB-KW"/>
</dbReference>
<dbReference type="Proteomes" id="UP000550729">
    <property type="component" value="Unassembled WGS sequence"/>
</dbReference>
<sequence length="300" mass="32142">MELRHIRYVLAVADNGSFSRGAEALGVSQPTLSQQIKQLEDELGAQLLDRTGRAVRLTDVGAEFARYARSALHDLEAAERAVHDVSDLTRGHLRLAVIPTITAYLIGPVLRRFHERFPGVRVTITESTQDQIEADLLDDRVDLGIGYARAHPPAIQAAALFVEALGLVVGQAHPLATQEKVAPSAIAGLPLALLTEAFVTRRNIDDALSEFGVTATAAVEADAVGVLIDIARGGVLGTVLPAEIGNRDGLRCVAFDPPLIGRQVELVRRAAAYHTFAGRAFAGEVRRTVEHIGLPANLPE</sequence>
<comment type="similarity">
    <text evidence="1">Belongs to the LysR transcriptional regulatory family.</text>
</comment>
<dbReference type="RefSeq" id="WP_170195346.1">
    <property type="nucleotide sequence ID" value="NZ_JABBNB010000017.1"/>
</dbReference>
<reference evidence="6 7" key="1">
    <citation type="submission" date="2020-04" db="EMBL/GenBank/DDBJ databases">
        <title>Gordonia sp. nov. TBRC 11910.</title>
        <authorList>
            <person name="Suriyachadkun C."/>
        </authorList>
    </citation>
    <scope>NUCLEOTIDE SEQUENCE [LARGE SCALE GENOMIC DNA]</scope>
    <source>
        <strain evidence="6 7">TBRC 11910</strain>
    </source>
</reference>
<keyword evidence="2" id="KW-0805">Transcription regulation</keyword>
<evidence type="ECO:0000256" key="4">
    <source>
        <dbReference type="ARBA" id="ARBA00023163"/>
    </source>
</evidence>
<dbReference type="Pfam" id="PF03466">
    <property type="entry name" value="LysR_substrate"/>
    <property type="match status" value="1"/>
</dbReference>
<dbReference type="InterPro" id="IPR000847">
    <property type="entry name" value="LysR_HTH_N"/>
</dbReference>
<evidence type="ECO:0000256" key="3">
    <source>
        <dbReference type="ARBA" id="ARBA00023125"/>
    </source>
</evidence>
<keyword evidence="3" id="KW-0238">DNA-binding</keyword>
<feature type="domain" description="HTH lysR-type" evidence="5">
    <location>
        <begin position="1"/>
        <end position="58"/>
    </location>
</feature>
<comment type="caution">
    <text evidence="6">The sequence shown here is derived from an EMBL/GenBank/DDBJ whole genome shotgun (WGS) entry which is preliminary data.</text>
</comment>
<dbReference type="Pfam" id="PF00126">
    <property type="entry name" value="HTH_1"/>
    <property type="match status" value="1"/>
</dbReference>
<keyword evidence="7" id="KW-1185">Reference proteome</keyword>
<dbReference type="SUPFAM" id="SSF46785">
    <property type="entry name" value="Winged helix' DNA-binding domain"/>
    <property type="match status" value="1"/>
</dbReference>
<evidence type="ECO:0000313" key="7">
    <source>
        <dbReference type="Proteomes" id="UP000550729"/>
    </source>
</evidence>
<evidence type="ECO:0000256" key="2">
    <source>
        <dbReference type="ARBA" id="ARBA00023015"/>
    </source>
</evidence>
<protein>
    <submittedName>
        <fullName evidence="6">Transcriptional regulator CynR</fullName>
    </submittedName>
</protein>
<dbReference type="PANTHER" id="PTHR30419">
    <property type="entry name" value="HTH-TYPE TRANSCRIPTIONAL REGULATOR YBHD"/>
    <property type="match status" value="1"/>
</dbReference>
<dbReference type="SUPFAM" id="SSF53850">
    <property type="entry name" value="Periplasmic binding protein-like II"/>
    <property type="match status" value="1"/>
</dbReference>
<organism evidence="6 7">
    <name type="scientific">Gordonia asplenii</name>
    <dbReference type="NCBI Taxonomy" id="2725283"/>
    <lineage>
        <taxon>Bacteria</taxon>
        <taxon>Bacillati</taxon>
        <taxon>Actinomycetota</taxon>
        <taxon>Actinomycetes</taxon>
        <taxon>Mycobacteriales</taxon>
        <taxon>Gordoniaceae</taxon>
        <taxon>Gordonia</taxon>
    </lineage>
</organism>
<dbReference type="GO" id="GO:0005829">
    <property type="term" value="C:cytosol"/>
    <property type="evidence" value="ECO:0007669"/>
    <property type="project" value="TreeGrafter"/>
</dbReference>
<dbReference type="GO" id="GO:0003700">
    <property type="term" value="F:DNA-binding transcription factor activity"/>
    <property type="evidence" value="ECO:0007669"/>
    <property type="project" value="InterPro"/>
</dbReference>